<dbReference type="AlphaFoldDB" id="A0A037ZDP4"/>
<evidence type="ECO:0000313" key="3">
    <source>
        <dbReference type="Proteomes" id="UP000026249"/>
    </source>
</evidence>
<reference evidence="2 3" key="1">
    <citation type="submission" date="2014-03" db="EMBL/GenBank/DDBJ databases">
        <title>Draft Genome Sequence of Actibacterium mucosum KCTC 23349, a Marine Alphaproteobacterium with Complex Ionic Requirements Isolated from Mediterranean Seawater at Malvarrosa Beach, Valencia, Spain.</title>
        <authorList>
            <person name="Arahal D.R."/>
            <person name="Shao Z."/>
            <person name="Lai Q."/>
            <person name="Pujalte M.J."/>
        </authorList>
    </citation>
    <scope>NUCLEOTIDE SEQUENCE [LARGE SCALE GENOMIC DNA]</scope>
    <source>
        <strain evidence="2 3">KCTC 23349</strain>
    </source>
</reference>
<feature type="domain" description="Glycosyl transferase family 28 C-terminal" evidence="1">
    <location>
        <begin position="1"/>
        <end position="143"/>
    </location>
</feature>
<proteinExistence type="predicted"/>
<dbReference type="EMBL" id="JFKE01000007">
    <property type="protein sequence ID" value="KAJ54604.1"/>
    <property type="molecule type" value="Genomic_DNA"/>
</dbReference>
<comment type="caution">
    <text evidence="2">The sequence shown here is derived from an EMBL/GenBank/DDBJ whole genome shotgun (WGS) entry which is preliminary data.</text>
</comment>
<protein>
    <recommendedName>
        <fullName evidence="1">Glycosyl transferase family 28 C-terminal domain-containing protein</fullName>
    </recommendedName>
</protein>
<dbReference type="InterPro" id="IPR007235">
    <property type="entry name" value="Glyco_trans_28_C"/>
</dbReference>
<dbReference type="Pfam" id="PF04101">
    <property type="entry name" value="Glyco_tran_28_C"/>
    <property type="match status" value="1"/>
</dbReference>
<dbReference type="Gene3D" id="3.40.50.2000">
    <property type="entry name" value="Glycogen Phosphorylase B"/>
    <property type="match status" value="1"/>
</dbReference>
<dbReference type="OrthoDB" id="7186565at2"/>
<dbReference type="Proteomes" id="UP000026249">
    <property type="component" value="Unassembled WGS sequence"/>
</dbReference>
<evidence type="ECO:0000259" key="1">
    <source>
        <dbReference type="Pfam" id="PF04101"/>
    </source>
</evidence>
<dbReference type="STRING" id="1454373.ACMU_18025"/>
<keyword evidence="3" id="KW-1185">Reference proteome</keyword>
<dbReference type="GO" id="GO:0016758">
    <property type="term" value="F:hexosyltransferase activity"/>
    <property type="evidence" value="ECO:0007669"/>
    <property type="project" value="InterPro"/>
</dbReference>
<accession>A0A037ZDP4</accession>
<evidence type="ECO:0000313" key="2">
    <source>
        <dbReference type="EMBL" id="KAJ54604.1"/>
    </source>
</evidence>
<name>A0A037ZDP4_9RHOB</name>
<organism evidence="2 3">
    <name type="scientific">Actibacterium mucosum KCTC 23349</name>
    <dbReference type="NCBI Taxonomy" id="1454373"/>
    <lineage>
        <taxon>Bacteria</taxon>
        <taxon>Pseudomonadati</taxon>
        <taxon>Pseudomonadota</taxon>
        <taxon>Alphaproteobacteria</taxon>
        <taxon>Rhodobacterales</taxon>
        <taxon>Roseobacteraceae</taxon>
        <taxon>Actibacterium</taxon>
    </lineage>
</organism>
<gene>
    <name evidence="2" type="ORF">ACMU_18025</name>
</gene>
<sequence length="161" mass="17872">MIFLTLGTQLPFDRLVQALDDVAKDLNETIYGQIGHGTYKPANFEADALLTPTEFSKRFEEARVIVGHAGIGTILSGIQAQKPLVLMARQAKHGEHRNDHQLATVSQVRKIDGVYIVEGADDLRSVLKSTELNPMQNAASKSRENLVTSLRNEIWEGRYSV</sequence>